<protein>
    <submittedName>
        <fullName evidence="1">Uncharacterized protein</fullName>
    </submittedName>
</protein>
<sequence>MLPMFVASGFRFVHSLPMKKSFLFTFLFDNRGGHQGSSFCSFLLFHALYLNLQCILCHSLLFA</sequence>
<name>A0A6N2LI42_SALVM</name>
<organism evidence="1">
    <name type="scientific">Salix viminalis</name>
    <name type="common">Common osier</name>
    <name type="synonym">Basket willow</name>
    <dbReference type="NCBI Taxonomy" id="40686"/>
    <lineage>
        <taxon>Eukaryota</taxon>
        <taxon>Viridiplantae</taxon>
        <taxon>Streptophyta</taxon>
        <taxon>Embryophyta</taxon>
        <taxon>Tracheophyta</taxon>
        <taxon>Spermatophyta</taxon>
        <taxon>Magnoliopsida</taxon>
        <taxon>eudicotyledons</taxon>
        <taxon>Gunneridae</taxon>
        <taxon>Pentapetalae</taxon>
        <taxon>rosids</taxon>
        <taxon>fabids</taxon>
        <taxon>Malpighiales</taxon>
        <taxon>Salicaceae</taxon>
        <taxon>Saliceae</taxon>
        <taxon>Salix</taxon>
    </lineage>
</organism>
<proteinExistence type="predicted"/>
<evidence type="ECO:0000313" key="1">
    <source>
        <dbReference type="EMBL" id="VFU40584.1"/>
    </source>
</evidence>
<reference evidence="1" key="1">
    <citation type="submission" date="2019-03" db="EMBL/GenBank/DDBJ databases">
        <authorList>
            <person name="Mank J."/>
            <person name="Almeida P."/>
        </authorList>
    </citation>
    <scope>NUCLEOTIDE SEQUENCE</scope>
    <source>
        <strain evidence="1">78183</strain>
    </source>
</reference>
<dbReference type="EMBL" id="CAADRP010001549">
    <property type="protein sequence ID" value="VFU40584.1"/>
    <property type="molecule type" value="Genomic_DNA"/>
</dbReference>
<gene>
    <name evidence="1" type="ORF">SVIM_LOCUS233704</name>
</gene>
<accession>A0A6N2LI42</accession>
<dbReference type="AlphaFoldDB" id="A0A6N2LI42"/>